<evidence type="ECO:0000256" key="3">
    <source>
        <dbReference type="ARBA" id="ARBA00022630"/>
    </source>
</evidence>
<dbReference type="PROSITE" id="PS51387">
    <property type="entry name" value="FAD_PCMH"/>
    <property type="match status" value="1"/>
</dbReference>
<dbReference type="InterPro" id="IPR050416">
    <property type="entry name" value="FAD-linked_Oxidoreductase"/>
</dbReference>
<keyword evidence="9" id="KW-1185">Reference proteome</keyword>
<dbReference type="EMBL" id="JAVFKD010000015">
    <property type="protein sequence ID" value="KAK5988880.1"/>
    <property type="molecule type" value="Genomic_DNA"/>
</dbReference>
<comment type="caution">
    <text evidence="8">The sequence shown here is derived from an EMBL/GenBank/DDBJ whole genome shotgun (WGS) entry which is preliminary data.</text>
</comment>
<reference evidence="8 9" key="1">
    <citation type="submission" date="2024-01" db="EMBL/GenBank/DDBJ databases">
        <title>Complete genome of Cladobotryum mycophilum ATHUM6906.</title>
        <authorList>
            <person name="Christinaki A.C."/>
            <person name="Myridakis A.I."/>
            <person name="Kouvelis V.N."/>
        </authorList>
    </citation>
    <scope>NUCLEOTIDE SEQUENCE [LARGE SCALE GENOMIC DNA]</scope>
    <source>
        <strain evidence="8 9">ATHUM6906</strain>
    </source>
</reference>
<feature type="domain" description="FAD-binding PCMH-type" evidence="7">
    <location>
        <begin position="110"/>
        <end position="292"/>
    </location>
</feature>
<evidence type="ECO:0000256" key="6">
    <source>
        <dbReference type="SAM" id="SignalP"/>
    </source>
</evidence>
<evidence type="ECO:0000313" key="9">
    <source>
        <dbReference type="Proteomes" id="UP001338125"/>
    </source>
</evidence>
<dbReference type="SUPFAM" id="SSF56176">
    <property type="entry name" value="FAD-binding/transporter-associated domain-like"/>
    <property type="match status" value="1"/>
</dbReference>
<evidence type="ECO:0000313" key="8">
    <source>
        <dbReference type="EMBL" id="KAK5988880.1"/>
    </source>
</evidence>
<comment type="cofactor">
    <cofactor evidence="1">
        <name>FAD</name>
        <dbReference type="ChEBI" id="CHEBI:57692"/>
    </cofactor>
</comment>
<sequence>MKAALFGLLWLYAIVVEAIHDCKVTPKSPTWPSPLDWEQLNQTISGKLLNPRPPASVCHHNEPNFNPSQCVTVTTQWNSSVFHADDPLSIDWPNFNNDSCLPDPEAPCNREGFPTLVVNATSASDVQGAVNFSREKNVRLVVKATGHDVLGRSTGPNSLSIWTHYMRGITFDKNFQPRGCSSPLGLSSATIAAGMQMGDIYAAVARHNLTIVGGDVPTVGIIGLLTGGGYGPLSSTYGLAADSALEFDIVTADGNLLTVNECQNSDLFFALRGGSAGTFGVVTSVTVRTFPNTRITAHILTINTTADSEAFWDTTSLIHSDLPRLADGGFSGQYFILPNSSSAAGARVLGTQAAGLQFGPSRGIISWALNIMNQPATAANKLVEPLLQQLKNATWNTDISIETEVQEFQDFSSYADVFDGPQVVGVDGLIGGRFLDRKALDGNRTALKEALKAAINPAGGIILGEMVMGKGVWDAQPRGGDSAVSKAWRSAITNTLIPVGWAALDASQKELVTSELTNKNMAALRRLAPDTGVYLNECDPMEPNFQHSFWGEKYGKLLQIKQKYDPQGVFFCHPCVGSEFWTVSADGQLCKI</sequence>
<feature type="signal peptide" evidence="6">
    <location>
        <begin position="1"/>
        <end position="18"/>
    </location>
</feature>
<comment type="similarity">
    <text evidence="2">Belongs to the oxygen-dependent FAD-linked oxidoreductase family.</text>
</comment>
<organism evidence="8 9">
    <name type="scientific">Cladobotryum mycophilum</name>
    <dbReference type="NCBI Taxonomy" id="491253"/>
    <lineage>
        <taxon>Eukaryota</taxon>
        <taxon>Fungi</taxon>
        <taxon>Dikarya</taxon>
        <taxon>Ascomycota</taxon>
        <taxon>Pezizomycotina</taxon>
        <taxon>Sordariomycetes</taxon>
        <taxon>Hypocreomycetidae</taxon>
        <taxon>Hypocreales</taxon>
        <taxon>Hypocreaceae</taxon>
        <taxon>Cladobotryum</taxon>
    </lineage>
</organism>
<keyword evidence="5" id="KW-0560">Oxidoreductase</keyword>
<evidence type="ECO:0000259" key="7">
    <source>
        <dbReference type="PROSITE" id="PS51387"/>
    </source>
</evidence>
<proteinExistence type="inferred from homology"/>
<gene>
    <name evidence="8" type="ORF">PT974_10377</name>
</gene>
<keyword evidence="3" id="KW-0285">Flavoprotein</keyword>
<dbReference type="Gene3D" id="3.30.465.10">
    <property type="match status" value="2"/>
</dbReference>
<evidence type="ECO:0000256" key="2">
    <source>
        <dbReference type="ARBA" id="ARBA00005466"/>
    </source>
</evidence>
<dbReference type="PANTHER" id="PTHR42973">
    <property type="entry name" value="BINDING OXIDOREDUCTASE, PUTATIVE (AFU_ORTHOLOGUE AFUA_1G17690)-RELATED"/>
    <property type="match status" value="1"/>
</dbReference>
<keyword evidence="4" id="KW-0274">FAD</keyword>
<dbReference type="Proteomes" id="UP001338125">
    <property type="component" value="Unassembled WGS sequence"/>
</dbReference>
<dbReference type="Pfam" id="PF08031">
    <property type="entry name" value="BBE"/>
    <property type="match status" value="1"/>
</dbReference>
<dbReference type="InterPro" id="IPR006093">
    <property type="entry name" value="Oxy_OxRdtase_FAD_BS"/>
</dbReference>
<accession>A0ABR0SAQ9</accession>
<dbReference type="InterPro" id="IPR006094">
    <property type="entry name" value="Oxid_FAD_bind_N"/>
</dbReference>
<dbReference type="InterPro" id="IPR012951">
    <property type="entry name" value="BBE"/>
</dbReference>
<dbReference type="PROSITE" id="PS00862">
    <property type="entry name" value="OX2_COVAL_FAD"/>
    <property type="match status" value="1"/>
</dbReference>
<dbReference type="InterPro" id="IPR016169">
    <property type="entry name" value="FAD-bd_PCMH_sub2"/>
</dbReference>
<name>A0ABR0SAQ9_9HYPO</name>
<feature type="chain" id="PRO_5045200469" evidence="6">
    <location>
        <begin position="19"/>
        <end position="592"/>
    </location>
</feature>
<dbReference type="PANTHER" id="PTHR42973:SF39">
    <property type="entry name" value="FAD-BINDING PCMH-TYPE DOMAIN-CONTAINING PROTEIN"/>
    <property type="match status" value="1"/>
</dbReference>
<dbReference type="InterPro" id="IPR016166">
    <property type="entry name" value="FAD-bd_PCMH"/>
</dbReference>
<dbReference type="InterPro" id="IPR036318">
    <property type="entry name" value="FAD-bd_PCMH-like_sf"/>
</dbReference>
<protein>
    <submittedName>
        <fullName evidence="8">FAD-linked oxidoreductase</fullName>
    </submittedName>
</protein>
<evidence type="ECO:0000256" key="5">
    <source>
        <dbReference type="ARBA" id="ARBA00023002"/>
    </source>
</evidence>
<evidence type="ECO:0000256" key="1">
    <source>
        <dbReference type="ARBA" id="ARBA00001974"/>
    </source>
</evidence>
<dbReference type="Pfam" id="PF01565">
    <property type="entry name" value="FAD_binding_4"/>
    <property type="match status" value="1"/>
</dbReference>
<evidence type="ECO:0000256" key="4">
    <source>
        <dbReference type="ARBA" id="ARBA00022827"/>
    </source>
</evidence>
<keyword evidence="6" id="KW-0732">Signal</keyword>